<dbReference type="EMBL" id="JBHTJO010000001">
    <property type="protein sequence ID" value="MFD0987523.1"/>
    <property type="molecule type" value="Genomic_DNA"/>
</dbReference>
<dbReference type="InterPro" id="IPR027417">
    <property type="entry name" value="P-loop_NTPase"/>
</dbReference>
<dbReference type="Pfam" id="PF03567">
    <property type="entry name" value="Sulfotransfer_2"/>
    <property type="match status" value="1"/>
</dbReference>
<gene>
    <name evidence="1" type="ORF">ACFQ2F_10495</name>
</gene>
<evidence type="ECO:0000313" key="1">
    <source>
        <dbReference type="EMBL" id="MFD0987523.1"/>
    </source>
</evidence>
<accession>A0ABW3JB46</accession>
<evidence type="ECO:0000313" key="2">
    <source>
        <dbReference type="Proteomes" id="UP001597102"/>
    </source>
</evidence>
<dbReference type="Proteomes" id="UP001597102">
    <property type="component" value="Unassembled WGS sequence"/>
</dbReference>
<dbReference type="InterPro" id="IPR005331">
    <property type="entry name" value="Sulfotransferase"/>
</dbReference>
<dbReference type="SUPFAM" id="SSF52540">
    <property type="entry name" value="P-loop containing nucleoside triphosphate hydrolases"/>
    <property type="match status" value="1"/>
</dbReference>
<sequence length="230" mass="26762">MQKSFFLHIPKCAGMSVWTTLWDIHGFNNVFQIGTHQQFDEFKTMPMARKDALGAFGGHGFLNEILQYTGDISDRYKFTTFRDPVDRVVSEYHFTRSCEKHFRYDEIQTMDIVEFAELPDLRNLQTRLLTGAEDPDAAIEMLGFFDDWCLMENLDQLLARLRRKIDGSEADTPHANKAKRPALLDSNVREKIAAANEADIAFFEKLKRCRPKSQRRRLWFGSLLSPTRFL</sequence>
<organism evidence="1 2">
    <name type="scientific">Methyloligella solikamskensis</name>
    <dbReference type="NCBI Taxonomy" id="1177756"/>
    <lineage>
        <taxon>Bacteria</taxon>
        <taxon>Pseudomonadati</taxon>
        <taxon>Pseudomonadota</taxon>
        <taxon>Alphaproteobacteria</taxon>
        <taxon>Hyphomicrobiales</taxon>
        <taxon>Hyphomicrobiaceae</taxon>
        <taxon>Methyloligella</taxon>
    </lineage>
</organism>
<proteinExistence type="predicted"/>
<dbReference type="Gene3D" id="3.40.50.300">
    <property type="entry name" value="P-loop containing nucleotide triphosphate hydrolases"/>
    <property type="match status" value="1"/>
</dbReference>
<reference evidence="2" key="1">
    <citation type="journal article" date="2019" name="Int. J. Syst. Evol. Microbiol.">
        <title>The Global Catalogue of Microorganisms (GCM) 10K type strain sequencing project: providing services to taxonomists for standard genome sequencing and annotation.</title>
        <authorList>
            <consortium name="The Broad Institute Genomics Platform"/>
            <consortium name="The Broad Institute Genome Sequencing Center for Infectious Disease"/>
            <person name="Wu L."/>
            <person name="Ma J."/>
        </authorList>
    </citation>
    <scope>NUCLEOTIDE SEQUENCE [LARGE SCALE GENOMIC DNA]</scope>
    <source>
        <strain evidence="2">CCUG 61697</strain>
    </source>
</reference>
<comment type="caution">
    <text evidence="1">The sequence shown here is derived from an EMBL/GenBank/DDBJ whole genome shotgun (WGS) entry which is preliminary data.</text>
</comment>
<name>A0ABW3JB46_9HYPH</name>
<protein>
    <submittedName>
        <fullName evidence="1">Sulfotransferase family 2 domain-containing protein</fullName>
    </submittedName>
</protein>
<keyword evidence="2" id="KW-1185">Reference proteome</keyword>
<dbReference type="RefSeq" id="WP_379089597.1">
    <property type="nucleotide sequence ID" value="NZ_JBHTJO010000001.1"/>
</dbReference>